<gene>
    <name evidence="1" type="ORF">EWB00_007166</name>
</gene>
<dbReference type="Proteomes" id="UP000311919">
    <property type="component" value="Unassembled WGS sequence"/>
</dbReference>
<reference evidence="1 2" key="1">
    <citation type="submission" date="2019-03" db="EMBL/GenBank/DDBJ databases">
        <title>An improved genome assembly of the fluke Schistosoma japonicum.</title>
        <authorList>
            <person name="Hu W."/>
            <person name="Luo F."/>
            <person name="Yin M."/>
            <person name="Mo X."/>
            <person name="Sun C."/>
            <person name="Wu Q."/>
            <person name="Zhu B."/>
            <person name="Xiang M."/>
            <person name="Wang J."/>
            <person name="Wang Y."/>
            <person name="Zhang T."/>
            <person name="Xu B."/>
            <person name="Zheng H."/>
            <person name="Feng Z."/>
        </authorList>
    </citation>
    <scope>NUCLEOTIDE SEQUENCE [LARGE SCALE GENOMIC DNA]</scope>
    <source>
        <strain evidence="1">HuSjv2</strain>
        <tissue evidence="1">Worms</tissue>
    </source>
</reference>
<proteinExistence type="predicted"/>
<organism evidence="1 2">
    <name type="scientific">Schistosoma japonicum</name>
    <name type="common">Blood fluke</name>
    <dbReference type="NCBI Taxonomy" id="6182"/>
    <lineage>
        <taxon>Eukaryota</taxon>
        <taxon>Metazoa</taxon>
        <taxon>Spiralia</taxon>
        <taxon>Lophotrochozoa</taxon>
        <taxon>Platyhelminthes</taxon>
        <taxon>Trematoda</taxon>
        <taxon>Digenea</taxon>
        <taxon>Strigeidida</taxon>
        <taxon>Schistosomatoidea</taxon>
        <taxon>Schistosomatidae</taxon>
        <taxon>Schistosoma</taxon>
    </lineage>
</organism>
<name>A0A4Z2CVY8_SCHJA</name>
<dbReference type="AlphaFoldDB" id="A0A4Z2CVY8"/>
<evidence type="ECO:0000313" key="1">
    <source>
        <dbReference type="EMBL" id="TNN08288.1"/>
    </source>
</evidence>
<evidence type="ECO:0000313" key="2">
    <source>
        <dbReference type="Proteomes" id="UP000311919"/>
    </source>
</evidence>
<accession>A0A4Z2CVY8</accession>
<keyword evidence="2" id="KW-1185">Reference proteome</keyword>
<protein>
    <submittedName>
        <fullName evidence="1">Uncharacterized protein</fullName>
    </submittedName>
</protein>
<sequence>MNFINLTSNGSNLTSESSVSTRHEYLHMIYVKSDEVKLGNPQKRCCELEVLLSAGCGFHLLISLWTNTSLGEYQGDGSGNMLRRIVSIAVCFELFCLGGETYQQWLLRL</sequence>
<dbReference type="EMBL" id="SKCS01000411">
    <property type="protein sequence ID" value="TNN08288.1"/>
    <property type="molecule type" value="Genomic_DNA"/>
</dbReference>
<comment type="caution">
    <text evidence="1">The sequence shown here is derived from an EMBL/GenBank/DDBJ whole genome shotgun (WGS) entry which is preliminary data.</text>
</comment>